<dbReference type="InterPro" id="IPR012505">
    <property type="entry name" value="YbbR"/>
</dbReference>
<reference evidence="1 2" key="1">
    <citation type="submission" date="2019-02" db="EMBL/GenBank/DDBJ databases">
        <authorList>
            <person name="Fomenkov A."/>
            <person name="Dubinina G."/>
            <person name="Grabovich M."/>
            <person name="Vincze T."/>
            <person name="Roberts R.J."/>
        </authorList>
    </citation>
    <scope>NUCLEOTIDE SEQUENCE [LARGE SCALE GENOMIC DNA]</scope>
    <source>
        <strain evidence="1 2">P</strain>
    </source>
</reference>
<reference evidence="1 2" key="2">
    <citation type="submission" date="2019-09" db="EMBL/GenBank/DDBJ databases">
        <title>Complete Genome Sequence and Methylome Analysis of free living Spirochaetas.</title>
        <authorList>
            <person name="Leshcheva N."/>
            <person name="Mikheeva N."/>
        </authorList>
    </citation>
    <scope>NUCLEOTIDE SEQUENCE [LARGE SCALE GENOMIC DNA]</scope>
    <source>
        <strain evidence="1 2">P</strain>
    </source>
</reference>
<gene>
    <name evidence="1" type="ORF">EW093_12930</name>
</gene>
<organism evidence="1 2">
    <name type="scientific">Thiospirochaeta perfilievii</name>
    <dbReference type="NCBI Taxonomy" id="252967"/>
    <lineage>
        <taxon>Bacteria</taxon>
        <taxon>Pseudomonadati</taxon>
        <taxon>Spirochaetota</taxon>
        <taxon>Spirochaetia</taxon>
        <taxon>Spirochaetales</taxon>
        <taxon>Spirochaetaceae</taxon>
        <taxon>Thiospirochaeta</taxon>
    </lineage>
</organism>
<evidence type="ECO:0000313" key="1">
    <source>
        <dbReference type="EMBL" id="QEN05578.1"/>
    </source>
</evidence>
<evidence type="ECO:0008006" key="3">
    <source>
        <dbReference type="Google" id="ProtNLM"/>
    </source>
</evidence>
<proteinExistence type="predicted"/>
<dbReference type="InterPro" id="IPR053154">
    <property type="entry name" value="c-di-AMP_regulator"/>
</dbReference>
<dbReference type="Gene3D" id="2.170.120.30">
    <property type="match status" value="2"/>
</dbReference>
<evidence type="ECO:0000313" key="2">
    <source>
        <dbReference type="Proteomes" id="UP000323824"/>
    </source>
</evidence>
<dbReference type="AlphaFoldDB" id="A0A5C1QDY3"/>
<sequence>MMFKRILHNWHVKVICLVIAMVLVFFTKANALKEEPVVVFLETITNNNYTFTESLPSRVTLTLKGEESEITKVPVDDLVAYIDASKITKDGVYELPILIKQDGVLEFTNNVEISVFPISITTKVEEKVTKYLKVESVITGIPAHGYELNSRFINPRVISVTGPKKHMEALDSISTEPVDLTGKDSDFVTRVKLDSSDSLLLFPEGNFVEFQGIITETSVVKVLENVNIAIKDLKEGLEVVSELPQISVNVEGKLLSLQNFSKNNVSLTINLKSIEVPGTYEVPINYWTPKYAHVYDKSRDTVVISVRKKVSN</sequence>
<dbReference type="Pfam" id="PF07949">
    <property type="entry name" value="YbbR"/>
    <property type="match status" value="1"/>
</dbReference>
<name>A0A5C1QDY3_9SPIO</name>
<dbReference type="PANTHER" id="PTHR37804">
    <property type="entry name" value="CDAA REGULATORY PROTEIN CDAR"/>
    <property type="match status" value="1"/>
</dbReference>
<keyword evidence="2" id="KW-1185">Reference proteome</keyword>
<dbReference type="KEGG" id="sper:EW093_12930"/>
<dbReference type="PANTHER" id="PTHR37804:SF1">
    <property type="entry name" value="CDAA REGULATORY PROTEIN CDAR"/>
    <property type="match status" value="1"/>
</dbReference>
<dbReference type="OrthoDB" id="356399at2"/>
<protein>
    <recommendedName>
        <fullName evidence="3">YbbR-like domain-containing protein</fullName>
    </recommendedName>
</protein>
<dbReference type="EMBL" id="CP035807">
    <property type="protein sequence ID" value="QEN05578.1"/>
    <property type="molecule type" value="Genomic_DNA"/>
</dbReference>
<accession>A0A5C1QDY3</accession>
<dbReference type="Gene3D" id="2.170.120.40">
    <property type="entry name" value="YbbR-like domain"/>
    <property type="match status" value="1"/>
</dbReference>
<dbReference type="RefSeq" id="WP_149568814.1">
    <property type="nucleotide sequence ID" value="NZ_CP035807.1"/>
</dbReference>
<dbReference type="Proteomes" id="UP000323824">
    <property type="component" value="Chromosome"/>
</dbReference>